<comment type="similarity">
    <text evidence="14">Belongs to the ribF family.</text>
</comment>
<evidence type="ECO:0000259" key="15">
    <source>
        <dbReference type="SMART" id="SM00904"/>
    </source>
</evidence>
<keyword evidence="17" id="KW-1185">Reference proteome</keyword>
<dbReference type="EMBL" id="JAGGLM010000001">
    <property type="protein sequence ID" value="MBP2031673.1"/>
    <property type="molecule type" value="Genomic_DNA"/>
</dbReference>
<evidence type="ECO:0000256" key="4">
    <source>
        <dbReference type="ARBA" id="ARBA00022643"/>
    </source>
</evidence>
<evidence type="ECO:0000256" key="5">
    <source>
        <dbReference type="ARBA" id="ARBA00022679"/>
    </source>
</evidence>
<keyword evidence="9 14" id="KW-0274">FAD</keyword>
<evidence type="ECO:0000256" key="8">
    <source>
        <dbReference type="ARBA" id="ARBA00022777"/>
    </source>
</evidence>
<dbReference type="PANTHER" id="PTHR22749:SF6">
    <property type="entry name" value="RIBOFLAVIN KINASE"/>
    <property type="match status" value="1"/>
</dbReference>
<evidence type="ECO:0000313" key="16">
    <source>
        <dbReference type="EMBL" id="MBP2031673.1"/>
    </source>
</evidence>
<dbReference type="SUPFAM" id="SSF82114">
    <property type="entry name" value="Riboflavin kinase-like"/>
    <property type="match status" value="1"/>
</dbReference>
<dbReference type="PANTHER" id="PTHR22749">
    <property type="entry name" value="RIBOFLAVIN KINASE/FMN ADENYLYLTRANSFERASE"/>
    <property type="match status" value="1"/>
</dbReference>
<evidence type="ECO:0000256" key="7">
    <source>
        <dbReference type="ARBA" id="ARBA00022741"/>
    </source>
</evidence>
<keyword evidence="10 14" id="KW-0067">ATP-binding</keyword>
<keyword evidence="5 14" id="KW-0808">Transferase</keyword>
<dbReference type="Proteomes" id="UP001519307">
    <property type="component" value="Unassembled WGS sequence"/>
</dbReference>
<dbReference type="GO" id="GO:0008531">
    <property type="term" value="F:riboflavin kinase activity"/>
    <property type="evidence" value="ECO:0007669"/>
    <property type="project" value="UniProtKB-EC"/>
</dbReference>
<evidence type="ECO:0000313" key="17">
    <source>
        <dbReference type="Proteomes" id="UP001519307"/>
    </source>
</evidence>
<keyword evidence="7 14" id="KW-0547">Nucleotide-binding</keyword>
<dbReference type="CDD" id="cd02064">
    <property type="entry name" value="FAD_synthetase_N"/>
    <property type="match status" value="1"/>
</dbReference>
<comment type="pathway">
    <text evidence="2 14">Cofactor biosynthesis; FMN biosynthesis; FMN from riboflavin (ATP route): step 1/1.</text>
</comment>
<dbReference type="SMART" id="SM00904">
    <property type="entry name" value="Flavokinase"/>
    <property type="match status" value="1"/>
</dbReference>
<dbReference type="InterPro" id="IPR023468">
    <property type="entry name" value="Riboflavin_kinase"/>
</dbReference>
<evidence type="ECO:0000256" key="2">
    <source>
        <dbReference type="ARBA" id="ARBA00005201"/>
    </source>
</evidence>
<dbReference type="RefSeq" id="WP_209700619.1">
    <property type="nucleotide sequence ID" value="NZ_JAGGLM010000001.1"/>
</dbReference>
<dbReference type="PIRSF" id="PIRSF004491">
    <property type="entry name" value="FAD_Synth"/>
    <property type="match status" value="1"/>
</dbReference>
<evidence type="ECO:0000256" key="3">
    <source>
        <dbReference type="ARBA" id="ARBA00022630"/>
    </source>
</evidence>
<dbReference type="InterPro" id="IPR014729">
    <property type="entry name" value="Rossmann-like_a/b/a_fold"/>
</dbReference>
<evidence type="ECO:0000256" key="1">
    <source>
        <dbReference type="ARBA" id="ARBA00004726"/>
    </source>
</evidence>
<evidence type="ECO:0000256" key="9">
    <source>
        <dbReference type="ARBA" id="ARBA00022827"/>
    </source>
</evidence>
<accession>A0ABS4KNR5</accession>
<name>A0ABS4KNR5_9CLOT</name>
<evidence type="ECO:0000256" key="12">
    <source>
        <dbReference type="ARBA" id="ARBA00047880"/>
    </source>
</evidence>
<gene>
    <name evidence="16" type="ORF">J2Z42_000338</name>
</gene>
<evidence type="ECO:0000256" key="11">
    <source>
        <dbReference type="ARBA" id="ARBA00023268"/>
    </source>
</evidence>
<reference evidence="16 17" key="1">
    <citation type="submission" date="2021-03" db="EMBL/GenBank/DDBJ databases">
        <title>Genomic Encyclopedia of Type Strains, Phase IV (KMG-IV): sequencing the most valuable type-strain genomes for metagenomic binning, comparative biology and taxonomic classification.</title>
        <authorList>
            <person name="Goeker M."/>
        </authorList>
    </citation>
    <scope>NUCLEOTIDE SEQUENCE [LARGE SCALE GENOMIC DNA]</scope>
    <source>
        <strain evidence="16 17">DSM 28783</strain>
    </source>
</reference>
<dbReference type="Pfam" id="PF01687">
    <property type="entry name" value="Flavokinase"/>
    <property type="match status" value="1"/>
</dbReference>
<feature type="domain" description="Riboflavin kinase" evidence="15">
    <location>
        <begin position="182"/>
        <end position="306"/>
    </location>
</feature>
<organism evidence="16 17">
    <name type="scientific">Clostridium algifaecis</name>
    <dbReference type="NCBI Taxonomy" id="1472040"/>
    <lineage>
        <taxon>Bacteria</taxon>
        <taxon>Bacillati</taxon>
        <taxon>Bacillota</taxon>
        <taxon>Clostridia</taxon>
        <taxon>Eubacteriales</taxon>
        <taxon>Clostridiaceae</taxon>
        <taxon>Clostridium</taxon>
    </lineage>
</organism>
<comment type="pathway">
    <text evidence="1 14">Cofactor biosynthesis; FAD biosynthesis; FAD from FMN: step 1/1.</text>
</comment>
<protein>
    <recommendedName>
        <fullName evidence="14">Riboflavin biosynthesis protein</fullName>
    </recommendedName>
    <domain>
        <recommendedName>
            <fullName evidence="14">Riboflavin kinase</fullName>
            <ecNumber evidence="14">2.7.1.26</ecNumber>
        </recommendedName>
        <alternativeName>
            <fullName evidence="14">Flavokinase</fullName>
        </alternativeName>
    </domain>
    <domain>
        <recommendedName>
            <fullName evidence="14">FMN adenylyltransferase</fullName>
            <ecNumber evidence="14">2.7.7.2</ecNumber>
        </recommendedName>
        <alternativeName>
            <fullName evidence="14">FAD pyrophosphorylase</fullName>
        </alternativeName>
        <alternativeName>
            <fullName evidence="14">FAD synthase</fullName>
        </alternativeName>
    </domain>
</protein>
<comment type="catalytic activity">
    <reaction evidence="13 14">
        <text>FMN + ATP + H(+) = FAD + diphosphate</text>
        <dbReference type="Rhea" id="RHEA:17237"/>
        <dbReference type="ChEBI" id="CHEBI:15378"/>
        <dbReference type="ChEBI" id="CHEBI:30616"/>
        <dbReference type="ChEBI" id="CHEBI:33019"/>
        <dbReference type="ChEBI" id="CHEBI:57692"/>
        <dbReference type="ChEBI" id="CHEBI:58210"/>
        <dbReference type="EC" id="2.7.7.2"/>
    </reaction>
</comment>
<keyword evidence="8 14" id="KW-0418">Kinase</keyword>
<keyword evidence="6 14" id="KW-0548">Nucleotidyltransferase</keyword>
<dbReference type="SUPFAM" id="SSF52374">
    <property type="entry name" value="Nucleotidylyl transferase"/>
    <property type="match status" value="1"/>
</dbReference>
<dbReference type="Pfam" id="PF06574">
    <property type="entry name" value="FAD_syn"/>
    <property type="match status" value="1"/>
</dbReference>
<proteinExistence type="inferred from homology"/>
<dbReference type="NCBIfam" id="NF004162">
    <property type="entry name" value="PRK05627.1-5"/>
    <property type="match status" value="1"/>
</dbReference>
<dbReference type="EC" id="2.7.1.26" evidence="14"/>
<sequence length="310" mass="35840">MIVIEDNFNMHFKEETYVALGSFDGLHLGHMCLINKVIQLSKVNNAKSMVFTFKFHPRMVINKSTAPKILMDNESKLEVLKNAGLDIINMTNFNSDFMKISPEEFIVNLINSYKVKGLVVGFNYRFGYKNTGDVELLKKLSIKYKFSLDIIEPVKYNEETVSSSIIRKLISEKGDVKKAADMLTRPFMIEGSVIHGKKLGKELGFPTANLKIDKMIIIPKEGVYFTIVKYKDNYYRGITNVGDNPTTNDNKLSIETNILNFNQNIYDEHIKVYFIERIRNESKFHTLEDLTNQLKNDKEYAENRKLEINF</sequence>
<dbReference type="InterPro" id="IPR015865">
    <property type="entry name" value="Riboflavin_kinase_bac/euk"/>
</dbReference>
<dbReference type="EC" id="2.7.7.2" evidence="14"/>
<evidence type="ECO:0000256" key="6">
    <source>
        <dbReference type="ARBA" id="ARBA00022695"/>
    </source>
</evidence>
<evidence type="ECO:0000256" key="10">
    <source>
        <dbReference type="ARBA" id="ARBA00022840"/>
    </source>
</evidence>
<dbReference type="Gene3D" id="3.40.50.620">
    <property type="entry name" value="HUPs"/>
    <property type="match status" value="1"/>
</dbReference>
<dbReference type="InterPro" id="IPR023465">
    <property type="entry name" value="Riboflavin_kinase_dom_sf"/>
</dbReference>
<comment type="catalytic activity">
    <reaction evidence="12 14">
        <text>riboflavin + ATP = FMN + ADP + H(+)</text>
        <dbReference type="Rhea" id="RHEA:14357"/>
        <dbReference type="ChEBI" id="CHEBI:15378"/>
        <dbReference type="ChEBI" id="CHEBI:30616"/>
        <dbReference type="ChEBI" id="CHEBI:57986"/>
        <dbReference type="ChEBI" id="CHEBI:58210"/>
        <dbReference type="ChEBI" id="CHEBI:456216"/>
        <dbReference type="EC" id="2.7.1.26"/>
    </reaction>
</comment>
<comment type="caution">
    <text evidence="16">The sequence shown here is derived from an EMBL/GenBank/DDBJ whole genome shotgun (WGS) entry which is preliminary data.</text>
</comment>
<dbReference type="GO" id="GO:0003919">
    <property type="term" value="F:FMN adenylyltransferase activity"/>
    <property type="evidence" value="ECO:0007669"/>
    <property type="project" value="UniProtKB-EC"/>
</dbReference>
<evidence type="ECO:0000256" key="14">
    <source>
        <dbReference type="PIRNR" id="PIRNR004491"/>
    </source>
</evidence>
<dbReference type="InterPro" id="IPR002606">
    <property type="entry name" value="Riboflavin_kinase_bac"/>
</dbReference>
<keyword evidence="11" id="KW-0511">Multifunctional enzyme</keyword>
<keyword evidence="3 14" id="KW-0285">Flavoprotein</keyword>
<keyword evidence="4 14" id="KW-0288">FMN</keyword>
<dbReference type="InterPro" id="IPR015864">
    <property type="entry name" value="FAD_synthase"/>
</dbReference>
<dbReference type="Gene3D" id="2.40.30.30">
    <property type="entry name" value="Riboflavin kinase-like"/>
    <property type="match status" value="1"/>
</dbReference>
<dbReference type="NCBIfam" id="TIGR00083">
    <property type="entry name" value="ribF"/>
    <property type="match status" value="1"/>
</dbReference>
<evidence type="ECO:0000256" key="13">
    <source>
        <dbReference type="ARBA" id="ARBA00049494"/>
    </source>
</evidence>